<protein>
    <recommendedName>
        <fullName evidence="2">Peptidase A1 domain-containing protein</fullName>
    </recommendedName>
</protein>
<gene>
    <name evidence="3" type="ORF">SO802_019875</name>
</gene>
<organism evidence="3 4">
    <name type="scientific">Lithocarpus litseifolius</name>
    <dbReference type="NCBI Taxonomy" id="425828"/>
    <lineage>
        <taxon>Eukaryota</taxon>
        <taxon>Viridiplantae</taxon>
        <taxon>Streptophyta</taxon>
        <taxon>Embryophyta</taxon>
        <taxon>Tracheophyta</taxon>
        <taxon>Spermatophyta</taxon>
        <taxon>Magnoliopsida</taxon>
        <taxon>eudicotyledons</taxon>
        <taxon>Gunneridae</taxon>
        <taxon>Pentapetalae</taxon>
        <taxon>rosids</taxon>
        <taxon>fabids</taxon>
        <taxon>Fagales</taxon>
        <taxon>Fagaceae</taxon>
        <taxon>Lithocarpus</taxon>
    </lineage>
</organism>
<sequence>MEWPLVKSIREDVFQISKSGHGGVIMDTGTTVSRFSKVAYEALRDTFVAKTTDVPWLLGVDMFDTCYNLSGFVYQLPVISFYFSSGTILNIPQNNFLIAADGEFLVLHLPSSSNLSIIGNIQQEQIQITFDMASRSVGFGPNNC</sequence>
<dbReference type="SUPFAM" id="SSF50630">
    <property type="entry name" value="Acid proteases"/>
    <property type="match status" value="1"/>
</dbReference>
<feature type="domain" description="Peptidase A1" evidence="2">
    <location>
        <begin position="1"/>
        <end position="140"/>
    </location>
</feature>
<dbReference type="InterPro" id="IPR033121">
    <property type="entry name" value="PEPTIDASE_A1"/>
</dbReference>
<dbReference type="GO" id="GO:0004190">
    <property type="term" value="F:aspartic-type endopeptidase activity"/>
    <property type="evidence" value="ECO:0007669"/>
    <property type="project" value="InterPro"/>
</dbReference>
<keyword evidence="4" id="KW-1185">Reference proteome</keyword>
<comment type="caution">
    <text evidence="3">The sequence shown here is derived from an EMBL/GenBank/DDBJ whole genome shotgun (WGS) entry which is preliminary data.</text>
</comment>
<evidence type="ECO:0000313" key="4">
    <source>
        <dbReference type="Proteomes" id="UP001459277"/>
    </source>
</evidence>
<dbReference type="PANTHER" id="PTHR13683">
    <property type="entry name" value="ASPARTYL PROTEASES"/>
    <property type="match status" value="1"/>
</dbReference>
<dbReference type="Gene3D" id="2.40.70.10">
    <property type="entry name" value="Acid Proteases"/>
    <property type="match status" value="1"/>
</dbReference>
<dbReference type="AlphaFoldDB" id="A0AAW2CPX9"/>
<dbReference type="EMBL" id="JAZDWU010000006">
    <property type="protein sequence ID" value="KAL0000273.1"/>
    <property type="molecule type" value="Genomic_DNA"/>
</dbReference>
<dbReference type="InterPro" id="IPR032799">
    <property type="entry name" value="TAXi_C"/>
</dbReference>
<dbReference type="PROSITE" id="PS51767">
    <property type="entry name" value="PEPTIDASE_A1"/>
    <property type="match status" value="1"/>
</dbReference>
<evidence type="ECO:0000259" key="2">
    <source>
        <dbReference type="PROSITE" id="PS51767"/>
    </source>
</evidence>
<dbReference type="GO" id="GO:0006508">
    <property type="term" value="P:proteolysis"/>
    <property type="evidence" value="ECO:0007669"/>
    <property type="project" value="InterPro"/>
</dbReference>
<evidence type="ECO:0000313" key="3">
    <source>
        <dbReference type="EMBL" id="KAL0000273.1"/>
    </source>
</evidence>
<reference evidence="3 4" key="1">
    <citation type="submission" date="2024-01" db="EMBL/GenBank/DDBJ databases">
        <title>A telomere-to-telomere, gap-free genome of sweet tea (Lithocarpus litseifolius).</title>
        <authorList>
            <person name="Zhou J."/>
        </authorList>
    </citation>
    <scope>NUCLEOTIDE SEQUENCE [LARGE SCALE GENOMIC DNA]</scope>
    <source>
        <strain evidence="3">Zhou-2022a</strain>
        <tissue evidence="3">Leaf</tissue>
    </source>
</reference>
<comment type="similarity">
    <text evidence="1">Belongs to the peptidase A1 family.</text>
</comment>
<accession>A0AAW2CPX9</accession>
<dbReference type="Pfam" id="PF14541">
    <property type="entry name" value="TAXi_C"/>
    <property type="match status" value="1"/>
</dbReference>
<name>A0AAW2CPX9_9ROSI</name>
<proteinExistence type="inferred from homology"/>
<dbReference type="InterPro" id="IPR001461">
    <property type="entry name" value="Aspartic_peptidase_A1"/>
</dbReference>
<evidence type="ECO:0000256" key="1">
    <source>
        <dbReference type="ARBA" id="ARBA00007447"/>
    </source>
</evidence>
<dbReference type="InterPro" id="IPR021109">
    <property type="entry name" value="Peptidase_aspartic_dom_sf"/>
</dbReference>
<dbReference type="PANTHER" id="PTHR13683:SF265">
    <property type="entry name" value="PROTEIN ASPARTIC PROTEASE IN GUARD CELL 2"/>
    <property type="match status" value="1"/>
</dbReference>
<dbReference type="Proteomes" id="UP001459277">
    <property type="component" value="Unassembled WGS sequence"/>
</dbReference>